<keyword evidence="9" id="KW-1185">Reference proteome</keyword>
<evidence type="ECO:0000256" key="4">
    <source>
        <dbReference type="ARBA" id="ARBA00023136"/>
    </source>
</evidence>
<proteinExistence type="inferred from homology"/>
<comment type="catalytic activity">
    <reaction evidence="7">
        <text>a peptidoglycan chain = a peptidoglycan chain with N-acetyl-1,6-anhydromuramyl-[peptide] at the reducing end + a peptidoglycan chain with N-acetylglucosamine at the non-reducing end.</text>
        <dbReference type="EC" id="4.2.2.29"/>
    </reaction>
</comment>
<comment type="caution">
    <text evidence="8">The sequence shown here is derived from an EMBL/GenBank/DDBJ whole genome shotgun (WGS) entry which is preliminary data.</text>
</comment>
<comment type="similarity">
    <text evidence="7">Belongs to the transglycosylase MltG family.</text>
</comment>
<keyword evidence="1 7" id="KW-1003">Cell membrane</keyword>
<feature type="transmembrane region" description="Helical" evidence="7">
    <location>
        <begin position="21"/>
        <end position="42"/>
    </location>
</feature>
<dbReference type="EC" id="4.2.2.29" evidence="7"/>
<evidence type="ECO:0000313" key="9">
    <source>
        <dbReference type="Proteomes" id="UP000051884"/>
    </source>
</evidence>
<comment type="subcellular location">
    <subcellularLocation>
        <location evidence="7">Cell membrane</location>
        <topology evidence="7">Single-pass membrane protein</topology>
    </subcellularLocation>
</comment>
<evidence type="ECO:0000256" key="6">
    <source>
        <dbReference type="ARBA" id="ARBA00023316"/>
    </source>
</evidence>
<comment type="function">
    <text evidence="7">Functions as a peptidoglycan terminase that cleaves nascent peptidoglycan strands endolytically to terminate their elongation.</text>
</comment>
<dbReference type="Gene3D" id="3.30.1490.480">
    <property type="entry name" value="Endolytic murein transglycosylase"/>
    <property type="match status" value="1"/>
</dbReference>
<evidence type="ECO:0000256" key="2">
    <source>
        <dbReference type="ARBA" id="ARBA00022692"/>
    </source>
</evidence>
<accession>A0ABR5Q4Q5</accession>
<evidence type="ECO:0000256" key="3">
    <source>
        <dbReference type="ARBA" id="ARBA00022989"/>
    </source>
</evidence>
<evidence type="ECO:0000256" key="1">
    <source>
        <dbReference type="ARBA" id="ARBA00022475"/>
    </source>
</evidence>
<keyword evidence="6 7" id="KW-0961">Cell wall biogenesis/degradation</keyword>
<feature type="site" description="Important for catalytic activity" evidence="7">
    <location>
        <position position="253"/>
    </location>
</feature>
<keyword evidence="3 7" id="KW-1133">Transmembrane helix</keyword>
<evidence type="ECO:0000256" key="5">
    <source>
        <dbReference type="ARBA" id="ARBA00023239"/>
    </source>
</evidence>
<dbReference type="Pfam" id="PF02618">
    <property type="entry name" value="YceG"/>
    <property type="match status" value="1"/>
</dbReference>
<keyword evidence="4 7" id="KW-0472">Membrane</keyword>
<dbReference type="EMBL" id="JQCH01000028">
    <property type="protein sequence ID" value="KRO08269.1"/>
    <property type="molecule type" value="Genomic_DNA"/>
</dbReference>
<name>A0ABR5Q4Q5_9LACO</name>
<gene>
    <name evidence="7" type="primary">mltG</name>
    <name evidence="8" type="ORF">IV59_GL001263</name>
</gene>
<evidence type="ECO:0000313" key="8">
    <source>
        <dbReference type="EMBL" id="KRO08269.1"/>
    </source>
</evidence>
<dbReference type="NCBIfam" id="TIGR00247">
    <property type="entry name" value="endolytic transglycosylase MltG"/>
    <property type="match status" value="1"/>
</dbReference>
<keyword evidence="2 7" id="KW-0812">Transmembrane</keyword>
<dbReference type="PANTHER" id="PTHR30518:SF2">
    <property type="entry name" value="ENDOLYTIC MUREIN TRANSGLYCOSYLASE"/>
    <property type="match status" value="1"/>
</dbReference>
<dbReference type="HAMAP" id="MF_02065">
    <property type="entry name" value="MltG"/>
    <property type="match status" value="1"/>
</dbReference>
<dbReference type="InterPro" id="IPR003770">
    <property type="entry name" value="MLTG-like"/>
</dbReference>
<evidence type="ECO:0000256" key="7">
    <source>
        <dbReference type="HAMAP-Rule" id="MF_02065"/>
    </source>
</evidence>
<organism evidence="8 9">
    <name type="scientific">Paucilactobacillus hokkaidonensis</name>
    <dbReference type="NCBI Taxonomy" id="1193095"/>
    <lineage>
        <taxon>Bacteria</taxon>
        <taxon>Bacillati</taxon>
        <taxon>Bacillota</taxon>
        <taxon>Bacilli</taxon>
        <taxon>Lactobacillales</taxon>
        <taxon>Lactobacillaceae</taxon>
        <taxon>Paucilactobacillus</taxon>
    </lineage>
</organism>
<dbReference type="CDD" id="cd08010">
    <property type="entry name" value="MltG_like"/>
    <property type="match status" value="1"/>
</dbReference>
<sequence length="372" mass="41969">MVIKLNNSEDQAKKKKRQKKYWWIVAVVVIIIGLLGGAKYYFDSAMQPVNPDSSKTVQVKIPLGATNKKISQILEDKHLVKSAFVFNYYTQTQKNTEFKAGYYSLRSSMNVKTIIKILKQGGSTTSVSGLKGKVLIQEGQTIDQIATTVQKQTKYSSKEFLKLMQNDSYLDSLAKKYPKLLTSAMSAQDVRYRLEGYLFPATYDVSNLKSLKSLVNEMVAAENEQMKPYYQKITAKHLSVQEVLTLASLVEREGVSNSDRKKIAGVFFNRITAKMPLQSDISVMYALNTHKKSLTYKDLKVDSPYNLYTNQGYGPGPFNSPGIQSIKAVLNPSSQSKDYLYFVANMKTGKVYYSKTYAQHQKVTAKLSKDNK</sequence>
<protein>
    <recommendedName>
        <fullName evidence="7">Endolytic murein transglycosylase</fullName>
        <ecNumber evidence="7">4.2.2.29</ecNumber>
    </recommendedName>
    <alternativeName>
        <fullName evidence="7">Peptidoglycan lytic transglycosylase</fullName>
    </alternativeName>
    <alternativeName>
        <fullName evidence="7">Peptidoglycan polymerization terminase</fullName>
    </alternativeName>
</protein>
<dbReference type="Proteomes" id="UP000051884">
    <property type="component" value="Unassembled WGS sequence"/>
</dbReference>
<reference evidence="8 9" key="1">
    <citation type="journal article" date="2015" name="Genome Announc.">
        <title>Expanding the biotechnology potential of lactobacilli through comparative genomics of 213 strains and associated genera.</title>
        <authorList>
            <person name="Sun Z."/>
            <person name="Harris H.M."/>
            <person name="McCann A."/>
            <person name="Guo C."/>
            <person name="Argimon S."/>
            <person name="Zhang W."/>
            <person name="Yang X."/>
            <person name="Jeffery I.B."/>
            <person name="Cooney J.C."/>
            <person name="Kagawa T.F."/>
            <person name="Liu W."/>
            <person name="Song Y."/>
            <person name="Salvetti E."/>
            <person name="Wrobel A."/>
            <person name="Rasinkangas P."/>
            <person name="Parkhill J."/>
            <person name="Rea M.C."/>
            <person name="O'Sullivan O."/>
            <person name="Ritari J."/>
            <person name="Douillard F.P."/>
            <person name="Paul Ross R."/>
            <person name="Yang R."/>
            <person name="Briner A.E."/>
            <person name="Felis G.E."/>
            <person name="de Vos W.M."/>
            <person name="Barrangou R."/>
            <person name="Klaenhammer T.R."/>
            <person name="Caufield P.W."/>
            <person name="Cui Y."/>
            <person name="Zhang H."/>
            <person name="O'Toole P.W."/>
        </authorList>
    </citation>
    <scope>NUCLEOTIDE SEQUENCE [LARGE SCALE GENOMIC DNA]</scope>
    <source>
        <strain evidence="8 9">DSM 26202</strain>
    </source>
</reference>
<dbReference type="PANTHER" id="PTHR30518">
    <property type="entry name" value="ENDOLYTIC MUREIN TRANSGLYCOSYLASE"/>
    <property type="match status" value="1"/>
</dbReference>
<keyword evidence="5 7" id="KW-0456">Lyase</keyword>